<dbReference type="GO" id="GO:0005886">
    <property type="term" value="C:plasma membrane"/>
    <property type="evidence" value="ECO:0007669"/>
    <property type="project" value="UniProtKB-SubCell"/>
</dbReference>
<keyword evidence="7 9" id="KW-1133">Transmembrane helix</keyword>
<evidence type="ECO:0000256" key="9">
    <source>
        <dbReference type="SAM" id="Phobius"/>
    </source>
</evidence>
<keyword evidence="4 9" id="KW-0812">Transmembrane</keyword>
<dbReference type="Gene3D" id="3.40.50.300">
    <property type="entry name" value="P-loop containing nucleotide triphosphate hydrolases"/>
    <property type="match status" value="1"/>
</dbReference>
<dbReference type="InterPro" id="IPR036640">
    <property type="entry name" value="ABC1_TM_sf"/>
</dbReference>
<dbReference type="InterPro" id="IPR017871">
    <property type="entry name" value="ABC_transporter-like_CS"/>
</dbReference>
<dbReference type="Pfam" id="PF00664">
    <property type="entry name" value="ABC_membrane"/>
    <property type="match status" value="1"/>
</dbReference>
<dbReference type="FunFam" id="3.40.50.300:FF:001444">
    <property type="entry name" value="ABC transporter ATP-binding protein"/>
    <property type="match status" value="1"/>
</dbReference>
<dbReference type="InterPro" id="IPR010128">
    <property type="entry name" value="ATPase_T1SS_PrtD-like"/>
</dbReference>
<dbReference type="GO" id="GO:0030253">
    <property type="term" value="P:protein secretion by the type I secretion system"/>
    <property type="evidence" value="ECO:0007669"/>
    <property type="project" value="InterPro"/>
</dbReference>
<reference evidence="12 13" key="2">
    <citation type="submission" date="2020-04" db="EMBL/GenBank/DDBJ databases">
        <title>Complete genome sequence of Pseudomonas putida strain JQ581.</title>
        <authorList>
            <person name="Mu Y."/>
        </authorList>
    </citation>
    <scope>NUCLEOTIDE SEQUENCE [LARGE SCALE GENOMIC DNA]</scope>
    <source>
        <strain evidence="12 13">JQ581</strain>
    </source>
</reference>
<sequence>MPKPPRTRSELADVLFRLRRSFYALAAFSGVINVMMLTPAIYMLQVYDRALVSRNVTTLGMLTLLVVGLFLLMSALEMTRTRVLIRVGNCLDMALNRRIFSAAFERNLSRAGGNPAQALQDLAQVRQFLTGNGLFAFFDAPWTPIYLVVCYLIHPWLGLVTTIGSLTLVGLAYLPEKATQKPLAEANQASMSSASYANNNLRNAEVIEAMGMLPSIGKRWYQGHLRILQMQTLASDRAALISSTGRFVRITLQSVILGTGALLAIEGKITPGMMIACSILTGRALGPVEQVIASWKQLLGCRLAWGRLNDLLQDYPQRPPSMSLQRPMGMLAVENVIAGAPGTPTSIVRGVSFSLVPGESLGIIGPSASGKSTLARLLVGVWPAQAGKVRLDGADIFTWNKAELGPWLGYLPQDVELFEGTIAENIARFAEVDSDAVIRAARSSGVHDMILRFPQGYDTRLAADGTPLSGGQKQRIALARALYGEPNLVVLDEPNANLDDVGEKALVDALAELKARGATVILISHRPNVLCAVDKILMLRDGAVHMLGSRDEVFAALRKASVIPAANTAPLASVKVRE</sequence>
<evidence type="ECO:0000256" key="6">
    <source>
        <dbReference type="ARBA" id="ARBA00022840"/>
    </source>
</evidence>
<keyword evidence="6" id="KW-0067">ATP-binding</keyword>
<feature type="domain" description="ABC transporter" evidence="10">
    <location>
        <begin position="331"/>
        <end position="566"/>
    </location>
</feature>
<evidence type="ECO:0000256" key="5">
    <source>
        <dbReference type="ARBA" id="ARBA00022741"/>
    </source>
</evidence>
<evidence type="ECO:0000256" key="4">
    <source>
        <dbReference type="ARBA" id="ARBA00022692"/>
    </source>
</evidence>
<dbReference type="PANTHER" id="PTHR24221:SF248">
    <property type="entry name" value="ABC TRANSPORTER TRANSMEMBRANE REGION"/>
    <property type="match status" value="1"/>
</dbReference>
<dbReference type="GO" id="GO:0140359">
    <property type="term" value="F:ABC-type transporter activity"/>
    <property type="evidence" value="ECO:0007669"/>
    <property type="project" value="InterPro"/>
</dbReference>
<dbReference type="NCBIfam" id="TIGR01842">
    <property type="entry name" value="type_I_sec_PrtD"/>
    <property type="match status" value="1"/>
</dbReference>
<proteinExistence type="predicted"/>
<organism evidence="12 13">
    <name type="scientific">Pseudomonas putida</name>
    <name type="common">Arthrobacter siderocapsulatus</name>
    <dbReference type="NCBI Taxonomy" id="303"/>
    <lineage>
        <taxon>Bacteria</taxon>
        <taxon>Pseudomonadati</taxon>
        <taxon>Pseudomonadota</taxon>
        <taxon>Gammaproteobacteria</taxon>
        <taxon>Pseudomonadales</taxon>
        <taxon>Pseudomonadaceae</taxon>
        <taxon>Pseudomonas</taxon>
    </lineage>
</organism>
<evidence type="ECO:0000313" key="12">
    <source>
        <dbReference type="EMBL" id="QJQ09909.1"/>
    </source>
</evidence>
<dbReference type="GO" id="GO:0030256">
    <property type="term" value="C:type I protein secretion system complex"/>
    <property type="evidence" value="ECO:0007669"/>
    <property type="project" value="InterPro"/>
</dbReference>
<dbReference type="AlphaFoldDB" id="A0AAP9MYM5"/>
<evidence type="ECO:0000259" key="11">
    <source>
        <dbReference type="PROSITE" id="PS50929"/>
    </source>
</evidence>
<evidence type="ECO:0000313" key="13">
    <source>
        <dbReference type="Proteomes" id="UP000076857"/>
    </source>
</evidence>
<dbReference type="PROSITE" id="PS50893">
    <property type="entry name" value="ABC_TRANSPORTER_2"/>
    <property type="match status" value="1"/>
</dbReference>
<evidence type="ECO:0000259" key="10">
    <source>
        <dbReference type="PROSITE" id="PS50893"/>
    </source>
</evidence>
<feature type="transmembrane region" description="Helical" evidence="9">
    <location>
        <begin position="145"/>
        <end position="174"/>
    </location>
</feature>
<dbReference type="GO" id="GO:0005524">
    <property type="term" value="F:ATP binding"/>
    <property type="evidence" value="ECO:0007669"/>
    <property type="project" value="UniProtKB-KW"/>
</dbReference>
<dbReference type="PANTHER" id="PTHR24221">
    <property type="entry name" value="ATP-BINDING CASSETTE SUB-FAMILY B"/>
    <property type="match status" value="1"/>
</dbReference>
<dbReference type="FunFam" id="1.20.1560.10:FF:000109">
    <property type="entry name" value="Alkaline protease secretion ATP-binding protein aprD"/>
    <property type="match status" value="1"/>
</dbReference>
<dbReference type="CDD" id="cd18586">
    <property type="entry name" value="ABC_6TM_PrtD_like"/>
    <property type="match status" value="1"/>
</dbReference>
<dbReference type="GO" id="GO:0016887">
    <property type="term" value="F:ATP hydrolysis activity"/>
    <property type="evidence" value="ECO:0007669"/>
    <property type="project" value="InterPro"/>
</dbReference>
<dbReference type="PROSITE" id="PS00211">
    <property type="entry name" value="ABC_TRANSPORTER_1"/>
    <property type="match status" value="1"/>
</dbReference>
<dbReference type="InterPro" id="IPR011527">
    <property type="entry name" value="ABC1_TM_dom"/>
</dbReference>
<keyword evidence="3" id="KW-1003">Cell membrane</keyword>
<evidence type="ECO:0000256" key="1">
    <source>
        <dbReference type="ARBA" id="ARBA00004651"/>
    </source>
</evidence>
<feature type="transmembrane region" description="Helical" evidence="9">
    <location>
        <begin position="56"/>
        <end position="76"/>
    </location>
</feature>
<dbReference type="SUPFAM" id="SSF90123">
    <property type="entry name" value="ABC transporter transmembrane region"/>
    <property type="match status" value="1"/>
</dbReference>
<gene>
    <name evidence="12" type="ORF">A3L25_010935</name>
</gene>
<feature type="transmembrane region" description="Helical" evidence="9">
    <location>
        <begin position="21"/>
        <end position="44"/>
    </location>
</feature>
<dbReference type="InterPro" id="IPR003593">
    <property type="entry name" value="AAA+_ATPase"/>
</dbReference>
<dbReference type="GO" id="GO:0034040">
    <property type="term" value="F:ATPase-coupled lipid transmembrane transporter activity"/>
    <property type="evidence" value="ECO:0007669"/>
    <property type="project" value="TreeGrafter"/>
</dbReference>
<accession>A0AAP9MYM5</accession>
<dbReference type="Gene3D" id="1.20.1560.10">
    <property type="entry name" value="ABC transporter type 1, transmembrane domain"/>
    <property type="match status" value="1"/>
</dbReference>
<keyword evidence="8 9" id="KW-0472">Membrane</keyword>
<dbReference type="InterPro" id="IPR003439">
    <property type="entry name" value="ABC_transporter-like_ATP-bd"/>
</dbReference>
<dbReference type="RefSeq" id="WP_063422863.1">
    <property type="nucleotide sequence ID" value="NZ_CP050951.1"/>
</dbReference>
<dbReference type="EMBL" id="CP050951">
    <property type="protein sequence ID" value="QJQ09909.1"/>
    <property type="molecule type" value="Genomic_DNA"/>
</dbReference>
<dbReference type="PROSITE" id="PS50929">
    <property type="entry name" value="ABC_TM1F"/>
    <property type="match status" value="1"/>
</dbReference>
<keyword evidence="2" id="KW-0813">Transport</keyword>
<evidence type="ECO:0000256" key="2">
    <source>
        <dbReference type="ARBA" id="ARBA00022448"/>
    </source>
</evidence>
<dbReference type="Pfam" id="PF00005">
    <property type="entry name" value="ABC_tran"/>
    <property type="match status" value="1"/>
</dbReference>
<keyword evidence="5" id="KW-0547">Nucleotide-binding</keyword>
<dbReference type="Proteomes" id="UP000076857">
    <property type="component" value="Chromosome"/>
</dbReference>
<protein>
    <submittedName>
        <fullName evidence="12">Type I secretion system permease/ATPase</fullName>
    </submittedName>
</protein>
<dbReference type="CDD" id="cd03246">
    <property type="entry name" value="ABCC_Protease_Secretion"/>
    <property type="match status" value="1"/>
</dbReference>
<name>A0AAP9MYM5_PSEPU</name>
<dbReference type="InterPro" id="IPR039421">
    <property type="entry name" value="Type_1_exporter"/>
</dbReference>
<dbReference type="InterPro" id="IPR027417">
    <property type="entry name" value="P-loop_NTPase"/>
</dbReference>
<dbReference type="SMART" id="SM00382">
    <property type="entry name" value="AAA"/>
    <property type="match status" value="1"/>
</dbReference>
<feature type="domain" description="ABC transmembrane type-1" evidence="11">
    <location>
        <begin position="24"/>
        <end position="300"/>
    </location>
</feature>
<dbReference type="InterPro" id="IPR047957">
    <property type="entry name" value="ABC_AprD-like_6TM"/>
</dbReference>
<dbReference type="SUPFAM" id="SSF52540">
    <property type="entry name" value="P-loop containing nucleoside triphosphate hydrolases"/>
    <property type="match status" value="1"/>
</dbReference>
<evidence type="ECO:0000256" key="7">
    <source>
        <dbReference type="ARBA" id="ARBA00022989"/>
    </source>
</evidence>
<evidence type="ECO:0000256" key="3">
    <source>
        <dbReference type="ARBA" id="ARBA00022475"/>
    </source>
</evidence>
<reference evidence="12 13" key="1">
    <citation type="submission" date="2016-04" db="EMBL/GenBank/DDBJ databases">
        <authorList>
            <person name="Qiu J."/>
        </authorList>
    </citation>
    <scope>NUCLEOTIDE SEQUENCE [LARGE SCALE GENOMIC DNA]</scope>
    <source>
        <strain evidence="12 13">JQ581</strain>
    </source>
</reference>
<comment type="subcellular location">
    <subcellularLocation>
        <location evidence="1">Cell membrane</location>
        <topology evidence="1">Multi-pass membrane protein</topology>
    </subcellularLocation>
</comment>
<evidence type="ECO:0000256" key="8">
    <source>
        <dbReference type="ARBA" id="ARBA00023136"/>
    </source>
</evidence>